<dbReference type="Proteomes" id="UP000192273">
    <property type="component" value="Chromosome"/>
</dbReference>
<keyword evidence="3" id="KW-1185">Reference proteome</keyword>
<gene>
    <name evidence="2" type="ORF">ROSMUCSMR3_03397</name>
</gene>
<sequence length="288" mass="31487">MGSFTSTHSITYSSGSPSIQNGNFTITDGDADTTFEIGDTYFEPTNSLNYEYLGTMEVDGTIWPVFEFLEFPGFFAVFLDQEPVVVPPTLALNSGETFDRACFAEGTRIATAEGDINVEDLEIGTQVVKSDGTLTRVMWVGKQTTSTRFGSAARNDLIRVDQGALENGLPVRDLTLTADHALFIDGLLVNAGAMVNGYSITQVPLAELGDSHSVYHVETENHDVILAEGLPVETYIDYVGRQAFDNYQEYVSLYGDARSISENSTPRITTSRYLPATLRKRLGIKDAA</sequence>
<protein>
    <submittedName>
        <fullName evidence="2">Hint domain protein</fullName>
    </submittedName>
</protein>
<accession>A0A1V0RSV5</accession>
<dbReference type="Gene3D" id="2.170.16.10">
    <property type="entry name" value="Hedgehog/Intein (Hint) domain"/>
    <property type="match status" value="1"/>
</dbReference>
<evidence type="ECO:0000313" key="2">
    <source>
        <dbReference type="EMBL" id="ARE84858.1"/>
    </source>
</evidence>
<dbReference type="GO" id="GO:0016539">
    <property type="term" value="P:intein-mediated protein splicing"/>
    <property type="evidence" value="ECO:0007669"/>
    <property type="project" value="InterPro"/>
</dbReference>
<dbReference type="PROSITE" id="PS50817">
    <property type="entry name" value="INTEIN_N_TER"/>
    <property type="match status" value="1"/>
</dbReference>
<evidence type="ECO:0000313" key="3">
    <source>
        <dbReference type="Proteomes" id="UP000192273"/>
    </source>
</evidence>
<dbReference type="Pfam" id="PF13403">
    <property type="entry name" value="Hint_2"/>
    <property type="match status" value="1"/>
</dbReference>
<name>A0A1V0RSV5_9RHOB</name>
<dbReference type="SUPFAM" id="SSF51294">
    <property type="entry name" value="Hedgehog/intein (Hint) domain"/>
    <property type="match status" value="1"/>
</dbReference>
<organism evidence="2 3">
    <name type="scientific">Roseovarius mucosus</name>
    <dbReference type="NCBI Taxonomy" id="215743"/>
    <lineage>
        <taxon>Bacteria</taxon>
        <taxon>Pseudomonadati</taxon>
        <taxon>Pseudomonadota</taxon>
        <taxon>Alphaproteobacteria</taxon>
        <taxon>Rhodobacterales</taxon>
        <taxon>Roseobacteraceae</taxon>
        <taxon>Roseovarius</taxon>
    </lineage>
</organism>
<feature type="domain" description="Hedgehog/Intein (Hint)" evidence="1">
    <location>
        <begin position="102"/>
        <end position="237"/>
    </location>
</feature>
<dbReference type="OrthoDB" id="6305173at2"/>
<dbReference type="InterPro" id="IPR006141">
    <property type="entry name" value="Intein_N"/>
</dbReference>
<evidence type="ECO:0000259" key="1">
    <source>
        <dbReference type="Pfam" id="PF13403"/>
    </source>
</evidence>
<dbReference type="KEGG" id="rmm:ROSMUCSMR3_03397"/>
<dbReference type="EMBL" id="CP020474">
    <property type="protein sequence ID" value="ARE84858.1"/>
    <property type="molecule type" value="Genomic_DNA"/>
</dbReference>
<dbReference type="InterPro" id="IPR036844">
    <property type="entry name" value="Hint_dom_sf"/>
</dbReference>
<dbReference type="InterPro" id="IPR028992">
    <property type="entry name" value="Hedgehog/Intein_dom"/>
</dbReference>
<dbReference type="RefSeq" id="WP_081508055.1">
    <property type="nucleotide sequence ID" value="NZ_CP020474.1"/>
</dbReference>
<reference evidence="2 3" key="1">
    <citation type="submission" date="2017-03" db="EMBL/GenBank/DDBJ databases">
        <title>Genome Sequence of Roseovarius mucosus strain SMR3 Isolated from a culture of the Diatom Skeletonema marinoi.</title>
        <authorList>
            <person name="Topel M."/>
            <person name="Pinder M."/>
            <person name="Johansson O.N."/>
            <person name="Kourtchenko O."/>
            <person name="Godhe A."/>
            <person name="Clarke A.K."/>
        </authorList>
    </citation>
    <scope>NUCLEOTIDE SEQUENCE [LARGE SCALE GENOMIC DNA]</scope>
    <source>
        <strain evidence="2 3">SMR3</strain>
    </source>
</reference>
<dbReference type="AlphaFoldDB" id="A0A1V0RSV5"/>
<proteinExistence type="predicted"/>